<dbReference type="Gene3D" id="1.10.8.60">
    <property type="match status" value="1"/>
</dbReference>
<dbReference type="Proteomes" id="UP000252355">
    <property type="component" value="Unassembled WGS sequence"/>
</dbReference>
<evidence type="ECO:0000256" key="2">
    <source>
        <dbReference type="ARBA" id="ARBA00022840"/>
    </source>
</evidence>
<keyword evidence="2" id="KW-0067">ATP-binding</keyword>
<dbReference type="InterPro" id="IPR052381">
    <property type="entry name" value="AAA_domain_protein"/>
</dbReference>
<comment type="similarity">
    <text evidence="3">Belongs to the AAA ATPase family. Highly divergent.</text>
</comment>
<dbReference type="EMBL" id="QOQW01000009">
    <property type="protein sequence ID" value="RCK79922.1"/>
    <property type="molecule type" value="Genomic_DNA"/>
</dbReference>
<evidence type="ECO:0000313" key="7">
    <source>
        <dbReference type="Proteomes" id="UP000252355"/>
    </source>
</evidence>
<reference evidence="6 7" key="1">
    <citation type="submission" date="2018-05" db="EMBL/GenBank/DDBJ databases">
        <title>A metagenomic window into the 2 km-deep terrestrial subsurface aquifer revealed taxonomically and functionally diverse microbial community comprising novel uncultured bacterial lineages.</title>
        <authorList>
            <person name="Kadnikov V.V."/>
            <person name="Mardanov A.V."/>
            <person name="Beletsky A.V."/>
            <person name="Banks D."/>
            <person name="Pimenov N.V."/>
            <person name="Frank Y.A."/>
            <person name="Karnachuk O.V."/>
            <person name="Ravin N.V."/>
        </authorList>
    </citation>
    <scope>NUCLEOTIDE SEQUENCE [LARGE SCALE GENOMIC DNA]</scope>
    <source>
        <strain evidence="6">BY5</strain>
    </source>
</reference>
<evidence type="ECO:0000313" key="6">
    <source>
        <dbReference type="EMBL" id="RCK79922.1"/>
    </source>
</evidence>
<dbReference type="Gene3D" id="3.40.50.300">
    <property type="entry name" value="P-loop containing nucleotide triphosphate hydrolases"/>
    <property type="match status" value="1"/>
</dbReference>
<evidence type="ECO:0000256" key="1">
    <source>
        <dbReference type="ARBA" id="ARBA00022741"/>
    </source>
</evidence>
<dbReference type="PANTHER" id="PTHR42960:SF1">
    <property type="entry name" value="YCF46 PROTEIN"/>
    <property type="match status" value="1"/>
</dbReference>
<dbReference type="Pfam" id="PF00004">
    <property type="entry name" value="AAA"/>
    <property type="match status" value="1"/>
</dbReference>
<protein>
    <recommendedName>
        <fullName evidence="4">Uncharacterized AAA domain-containing protein ycf46</fullName>
    </recommendedName>
</protein>
<comment type="caution">
    <text evidence="6">The sequence shown here is derived from an EMBL/GenBank/DDBJ whole genome shotgun (WGS) entry which is preliminary data.</text>
</comment>
<organism evidence="6 7">
    <name type="scientific">Candidatus Ozemobacter sibiricus</name>
    <dbReference type="NCBI Taxonomy" id="2268124"/>
    <lineage>
        <taxon>Bacteria</taxon>
        <taxon>Candidatus Ozemobacteria</taxon>
        <taxon>Candidatus Ozemobacterales</taxon>
        <taxon>Candidatus Ozemobacteraceae</taxon>
        <taxon>Candidatus Ozemobacter</taxon>
    </lineage>
</organism>
<keyword evidence="6" id="KW-0132">Cell division</keyword>
<dbReference type="GO" id="GO:0005524">
    <property type="term" value="F:ATP binding"/>
    <property type="evidence" value="ECO:0007669"/>
    <property type="project" value="UniProtKB-KW"/>
</dbReference>
<keyword evidence="1" id="KW-0547">Nucleotide-binding</keyword>
<dbReference type="InterPro" id="IPR027417">
    <property type="entry name" value="P-loop_NTPase"/>
</dbReference>
<keyword evidence="6" id="KW-0131">Cell cycle</keyword>
<name>A0A367ZRC3_9BACT</name>
<evidence type="ECO:0000259" key="5">
    <source>
        <dbReference type="SMART" id="SM00382"/>
    </source>
</evidence>
<dbReference type="GO" id="GO:0016887">
    <property type="term" value="F:ATP hydrolysis activity"/>
    <property type="evidence" value="ECO:0007669"/>
    <property type="project" value="InterPro"/>
</dbReference>
<dbReference type="SMART" id="SM00382">
    <property type="entry name" value="AAA"/>
    <property type="match status" value="1"/>
</dbReference>
<accession>A0A367ZRC3</accession>
<evidence type="ECO:0000256" key="4">
    <source>
        <dbReference type="ARBA" id="ARBA00040480"/>
    </source>
</evidence>
<dbReference type="InterPro" id="IPR003593">
    <property type="entry name" value="AAA+_ATPase"/>
</dbReference>
<proteinExistence type="inferred from homology"/>
<sequence length="498" mass="55306">MRTERVSPIKKALIAGYPVIGINTWEEDQTVAALGLFARSVFGADRPLIRWDLSHGLTCGETVLDPAPTPDLALDKILAHPDPGFFVLHDLQTYLDRPEIQRRIRDLAQAFRGQNRFAFLLGPDFRVPPALGKDVFVVDFPLPDLAELREIVERALAAAAKKGAECHLTQDQITQAAMTLKGFTAAEAQFSLNKLLWGQKTITESLLQALHDEKEQMARKSGILEYVRVSASIDDVGGLQNLKDWLIKRKKLFSPEAAAAGITPPRGLLMMGISGCGKSLSVKAISHLWQLPLFRLDMNQVYSGLYGTPEAAFHRAIKFVEAVAPAILWIDEIEGGISSVAMKDGSTGSHIFSAFLTWMQEKSADVFVAATANRIDLLPAEIIRKGRFDQVFFIDLPSDREREEIFRVHLARRGNDPAQFDLTLLSVATEYWNGAEIEHVIEAAMVEAFHRGTPLHQDDLYTIIRNTVPLSRTMSEQIKFIKLWASERAISASAAPQS</sequence>
<dbReference type="GO" id="GO:0051301">
    <property type="term" value="P:cell division"/>
    <property type="evidence" value="ECO:0007669"/>
    <property type="project" value="UniProtKB-KW"/>
</dbReference>
<gene>
    <name evidence="6" type="ORF">OZSIB_3791</name>
</gene>
<dbReference type="PANTHER" id="PTHR42960">
    <property type="entry name" value="YCF46 PROTEIN"/>
    <property type="match status" value="1"/>
</dbReference>
<feature type="domain" description="AAA+ ATPase" evidence="5">
    <location>
        <begin position="264"/>
        <end position="398"/>
    </location>
</feature>
<evidence type="ECO:0000256" key="3">
    <source>
        <dbReference type="ARBA" id="ARBA00038088"/>
    </source>
</evidence>
<dbReference type="InterPro" id="IPR003959">
    <property type="entry name" value="ATPase_AAA_core"/>
</dbReference>
<dbReference type="SUPFAM" id="SSF52540">
    <property type="entry name" value="P-loop containing nucleoside triphosphate hydrolases"/>
    <property type="match status" value="1"/>
</dbReference>
<dbReference type="AlphaFoldDB" id="A0A367ZRC3"/>